<protein>
    <recommendedName>
        <fullName evidence="3">Thioredoxin domain-containing protein</fullName>
    </recommendedName>
</protein>
<gene>
    <name evidence="1" type="ORF">XhyaCFBP1156_11015</name>
</gene>
<proteinExistence type="predicted"/>
<sequence length="294" mass="33309">MASLLFASSAGKAQEPATPVDDAYSRLAALDQATLDSAREERLRRLRAAYAQDFASLIRSEKLQTASSAELELLLRATQRLAYYSDDPRYLEDMEKVVKQLGTRIGPDELKIYHGSLIQFRQFDEARMLAILHPDVGLEAVPRVITATAPIKANAYAMGTSQRQLREIELPLRGDTLIAIVHPNCGFSLRSMDALRGSPLLRGLKVLWMAPVARRVDYDTFAEWNRRHIDQPIVLARRTSDWPMIDEWGTPNFYLFRDSKVVAHFTGWPKEGNQYLLKALGQRLRTAEEPGERL</sequence>
<dbReference type="Proteomes" id="UP000238261">
    <property type="component" value="Unassembled WGS sequence"/>
</dbReference>
<dbReference type="OrthoDB" id="6053168at2"/>
<dbReference type="RefSeq" id="WP_104558509.1">
    <property type="nucleotide sequence ID" value="NZ_MDEG01000008.1"/>
</dbReference>
<evidence type="ECO:0000313" key="2">
    <source>
        <dbReference type="Proteomes" id="UP000238261"/>
    </source>
</evidence>
<evidence type="ECO:0000313" key="1">
    <source>
        <dbReference type="EMBL" id="PPU97507.1"/>
    </source>
</evidence>
<dbReference type="AlphaFoldDB" id="A0A2S7EWG1"/>
<name>A0A2S7EWG1_9XANT</name>
<organism evidence="1 2">
    <name type="scientific">Xanthomonas hyacinthi</name>
    <dbReference type="NCBI Taxonomy" id="56455"/>
    <lineage>
        <taxon>Bacteria</taxon>
        <taxon>Pseudomonadati</taxon>
        <taxon>Pseudomonadota</taxon>
        <taxon>Gammaproteobacteria</taxon>
        <taxon>Lysobacterales</taxon>
        <taxon>Lysobacteraceae</taxon>
        <taxon>Xanthomonas</taxon>
    </lineage>
</organism>
<reference evidence="2" key="1">
    <citation type="submission" date="2016-08" db="EMBL/GenBank/DDBJ databases">
        <authorList>
            <person name="Merda D."/>
            <person name="Briand M."/>
            <person name="Taghouti G."/>
            <person name="Carrere S."/>
            <person name="Gouzy J."/>
            <person name="Portier P."/>
            <person name="Jacques M.-A."/>
            <person name="Fischer-Le Saux M."/>
        </authorList>
    </citation>
    <scope>NUCLEOTIDE SEQUENCE [LARGE SCALE GENOMIC DNA]</scope>
    <source>
        <strain evidence="2">CFBP1156</strain>
    </source>
</reference>
<comment type="caution">
    <text evidence="1">The sequence shown here is derived from an EMBL/GenBank/DDBJ whole genome shotgun (WGS) entry which is preliminary data.</text>
</comment>
<evidence type="ECO:0008006" key="3">
    <source>
        <dbReference type="Google" id="ProtNLM"/>
    </source>
</evidence>
<dbReference type="EMBL" id="MDEG01000008">
    <property type="protein sequence ID" value="PPU97507.1"/>
    <property type="molecule type" value="Genomic_DNA"/>
</dbReference>
<keyword evidence="2" id="KW-1185">Reference proteome</keyword>
<accession>A0A2S7EWG1</accession>